<dbReference type="GO" id="GO:0016491">
    <property type="term" value="F:oxidoreductase activity"/>
    <property type="evidence" value="ECO:0007669"/>
    <property type="project" value="UniProtKB-KW"/>
</dbReference>
<reference evidence="10" key="1">
    <citation type="submission" date="2023-02" db="EMBL/GenBank/DDBJ databases">
        <title>Genome of toxic invasive species Heracleum sosnowskyi carries increased number of genes despite the absence of recent whole-genome duplications.</title>
        <authorList>
            <person name="Schelkunov M."/>
            <person name="Shtratnikova V."/>
            <person name="Makarenko M."/>
            <person name="Klepikova A."/>
            <person name="Omelchenko D."/>
            <person name="Novikova G."/>
            <person name="Obukhova E."/>
            <person name="Bogdanov V."/>
            <person name="Penin A."/>
            <person name="Logacheva M."/>
        </authorList>
    </citation>
    <scope>NUCLEOTIDE SEQUENCE</scope>
    <source>
        <strain evidence="10">Hsosn_3</strain>
        <tissue evidence="10">Leaf</tissue>
    </source>
</reference>
<evidence type="ECO:0000256" key="5">
    <source>
        <dbReference type="ARBA" id="ARBA00023015"/>
    </source>
</evidence>
<dbReference type="Pfam" id="PF02373">
    <property type="entry name" value="JmjC"/>
    <property type="match status" value="1"/>
</dbReference>
<dbReference type="PANTHER" id="PTHR10694:SF33">
    <property type="entry name" value="LYSINE-SPECIFIC DEMETHYLASE 5"/>
    <property type="match status" value="1"/>
</dbReference>
<dbReference type="GO" id="GO:0005634">
    <property type="term" value="C:nucleus"/>
    <property type="evidence" value="ECO:0007669"/>
    <property type="project" value="TreeGrafter"/>
</dbReference>
<evidence type="ECO:0000259" key="8">
    <source>
        <dbReference type="PROSITE" id="PS51183"/>
    </source>
</evidence>
<dbReference type="Pfam" id="PF02928">
    <property type="entry name" value="zf-C5HC2"/>
    <property type="match status" value="1"/>
</dbReference>
<protein>
    <submittedName>
        <fullName evidence="10">Lysine-specific demethylase</fullName>
    </submittedName>
</protein>
<dbReference type="SUPFAM" id="SSF51197">
    <property type="entry name" value="Clavaminate synthase-like"/>
    <property type="match status" value="1"/>
</dbReference>
<gene>
    <name evidence="10" type="ORF">POM88_025827</name>
</gene>
<evidence type="ECO:0000256" key="7">
    <source>
        <dbReference type="ARBA" id="ARBA00023242"/>
    </source>
</evidence>
<evidence type="ECO:0000256" key="3">
    <source>
        <dbReference type="ARBA" id="ARBA00023002"/>
    </source>
</evidence>
<dbReference type="GO" id="GO:0000785">
    <property type="term" value="C:chromatin"/>
    <property type="evidence" value="ECO:0007669"/>
    <property type="project" value="TreeGrafter"/>
</dbReference>
<dbReference type="Gene3D" id="2.60.120.650">
    <property type="entry name" value="Cupin"/>
    <property type="match status" value="1"/>
</dbReference>
<dbReference type="GO" id="GO:0040029">
    <property type="term" value="P:epigenetic regulation of gene expression"/>
    <property type="evidence" value="ECO:0007669"/>
    <property type="project" value="UniProtKB-ARBA"/>
</dbReference>
<keyword evidence="2" id="KW-0479">Metal-binding</keyword>
<dbReference type="Proteomes" id="UP001237642">
    <property type="component" value="Unassembled WGS sequence"/>
</dbReference>
<name>A0AAD8MPA6_9APIA</name>
<evidence type="ECO:0000313" key="11">
    <source>
        <dbReference type="Proteomes" id="UP001237642"/>
    </source>
</evidence>
<dbReference type="AlphaFoldDB" id="A0AAD8MPA6"/>
<keyword evidence="11" id="KW-1185">Reference proteome</keyword>
<feature type="domain" description="JmjN" evidence="8">
    <location>
        <begin position="119"/>
        <end position="160"/>
    </location>
</feature>
<dbReference type="EMBL" id="JAUIZM010000006">
    <property type="protein sequence ID" value="KAK1379083.1"/>
    <property type="molecule type" value="Genomic_DNA"/>
</dbReference>
<comment type="caution">
    <text evidence="10">The sequence shown here is derived from an EMBL/GenBank/DDBJ whole genome shotgun (WGS) entry which is preliminary data.</text>
</comment>
<evidence type="ECO:0000256" key="1">
    <source>
        <dbReference type="ARBA" id="ARBA00001954"/>
    </source>
</evidence>
<dbReference type="InterPro" id="IPR004198">
    <property type="entry name" value="Znf_C5HC2"/>
</dbReference>
<dbReference type="FunFam" id="2.60.120.650:FF:000016">
    <property type="entry name" value="Lysine-specific demethylase isoform A"/>
    <property type="match status" value="1"/>
</dbReference>
<evidence type="ECO:0000256" key="2">
    <source>
        <dbReference type="ARBA" id="ARBA00022723"/>
    </source>
</evidence>
<dbReference type="GO" id="GO:0141052">
    <property type="term" value="F:histone H3 demethylase activity"/>
    <property type="evidence" value="ECO:0007669"/>
    <property type="project" value="UniProtKB-ARBA"/>
</dbReference>
<organism evidence="10 11">
    <name type="scientific">Heracleum sosnowskyi</name>
    <dbReference type="NCBI Taxonomy" id="360622"/>
    <lineage>
        <taxon>Eukaryota</taxon>
        <taxon>Viridiplantae</taxon>
        <taxon>Streptophyta</taxon>
        <taxon>Embryophyta</taxon>
        <taxon>Tracheophyta</taxon>
        <taxon>Spermatophyta</taxon>
        <taxon>Magnoliopsida</taxon>
        <taxon>eudicotyledons</taxon>
        <taxon>Gunneridae</taxon>
        <taxon>Pentapetalae</taxon>
        <taxon>asterids</taxon>
        <taxon>campanulids</taxon>
        <taxon>Apiales</taxon>
        <taxon>Apiaceae</taxon>
        <taxon>Apioideae</taxon>
        <taxon>apioid superclade</taxon>
        <taxon>Tordylieae</taxon>
        <taxon>Tordyliinae</taxon>
        <taxon>Heracleum</taxon>
    </lineage>
</organism>
<evidence type="ECO:0000313" key="10">
    <source>
        <dbReference type="EMBL" id="KAK1379083.1"/>
    </source>
</evidence>
<keyword evidence="6" id="KW-0804">Transcription</keyword>
<dbReference type="GO" id="GO:0046872">
    <property type="term" value="F:metal ion binding"/>
    <property type="evidence" value="ECO:0007669"/>
    <property type="project" value="UniProtKB-KW"/>
</dbReference>
<dbReference type="PROSITE" id="PS51184">
    <property type="entry name" value="JMJC"/>
    <property type="match status" value="1"/>
</dbReference>
<dbReference type="SMART" id="SM00545">
    <property type="entry name" value="JmjN"/>
    <property type="match status" value="1"/>
</dbReference>
<keyword evidence="3" id="KW-0560">Oxidoreductase</keyword>
<comment type="cofactor">
    <cofactor evidence="1">
        <name>Fe(2+)</name>
        <dbReference type="ChEBI" id="CHEBI:29033"/>
    </cofactor>
</comment>
<evidence type="ECO:0000259" key="9">
    <source>
        <dbReference type="PROSITE" id="PS51184"/>
    </source>
</evidence>
<keyword evidence="7" id="KW-0539">Nucleus</keyword>
<evidence type="ECO:0000256" key="6">
    <source>
        <dbReference type="ARBA" id="ARBA00023163"/>
    </source>
</evidence>
<keyword evidence="4" id="KW-0408">Iron</keyword>
<proteinExistence type="predicted"/>
<dbReference type="PANTHER" id="PTHR10694">
    <property type="entry name" value="LYSINE-SPECIFIC DEMETHYLASE"/>
    <property type="match status" value="1"/>
</dbReference>
<feature type="domain" description="JmjC" evidence="9">
    <location>
        <begin position="266"/>
        <end position="436"/>
    </location>
</feature>
<dbReference type="SMART" id="SM00558">
    <property type="entry name" value="JmjC"/>
    <property type="match status" value="1"/>
</dbReference>
<dbReference type="InterPro" id="IPR003347">
    <property type="entry name" value="JmjC_dom"/>
</dbReference>
<sequence length="906" mass="102414">MISLGKVCILLSGLQIQDRDDEVEGRVCSSRNAKLKFRKRKRLQQEKTERMTDRLRAKDMVTRSGGDASNALSSCDKVLQNCSFAQTGDIIDKNDAFFKRRITKFDSSDLEWTNKIPECPVYFPSKEEFKDPLVFLQSIAPEASKYGICKIVSPVNASVPAGVVLMKEKVGFKFTTKVQPLRLAEWDTADRITFFKSGRNYTFREFEKMANKVFSRRYSSSGCLPATYMEKEFWQEIAYGRTESVEYACDVDGSAFSSSHVDQLGKSNWNLKKLSRLPKSILRLLEIIVPGVTEPMLYIGMLFSMFAWHVEDHYLYSMNYHHCGAAKTWYGVPGHTALDFEKVVLQHVYGQNILSTTGEDGALDLLLGKTTLFPPNILLKYGVPVYKAVQKPGEFVITFPRAYHAGFSHGFNCGEAVNFAIGDWFPLGSISSCRYALLNKMPLLPYEELLCREAMILYKSLELEDSVFSSEDIICHRSIKASFINLMRFQHRARWCLVTSNTCASISTNTCGTILCSICKRDCFLAYVNCNCNFHPVCLRHDIRSCDFPCGANRTLSVRDDITDMEAAAKKFEQEEIVLLEVQQHCRIGDDMYLLYKIFPRAEENGYTPYCKLNSHLWMKYPEASDRSALSCRTSSQVSMVCGGMGSHRKEVSDISLSRAPTVTCSLTDSTANVSEKQCQVQYSGRKLPSLKLYECCVSHQGVYHASRIRPNANQDADDSESNIFRARHRSFVEVESVDVVKSSYRNIEHQGHKPLKKLQPNGRCEQVASSACITDAVPGSGCSSSATQSKEVRDSTLTVRFVKGTNIPVSIKNRKEAVNKHIEQHKANEICHELGNDTREPAFSVKWLACFWSIISGPPFVFSSPTKSRNRCSFKETSVNVALYLFILFANESWRLYGQYHCPQS</sequence>
<dbReference type="PROSITE" id="PS51183">
    <property type="entry name" value="JMJN"/>
    <property type="match status" value="1"/>
</dbReference>
<dbReference type="InterPro" id="IPR003349">
    <property type="entry name" value="JmjN"/>
</dbReference>
<keyword evidence="5" id="KW-0805">Transcription regulation</keyword>
<reference evidence="10" key="2">
    <citation type="submission" date="2023-05" db="EMBL/GenBank/DDBJ databases">
        <authorList>
            <person name="Schelkunov M.I."/>
        </authorList>
    </citation>
    <scope>NUCLEOTIDE SEQUENCE</scope>
    <source>
        <strain evidence="10">Hsosn_3</strain>
        <tissue evidence="10">Leaf</tissue>
    </source>
</reference>
<dbReference type="Pfam" id="PF02375">
    <property type="entry name" value="JmjN"/>
    <property type="match status" value="1"/>
</dbReference>
<evidence type="ECO:0000256" key="4">
    <source>
        <dbReference type="ARBA" id="ARBA00023004"/>
    </source>
</evidence>
<accession>A0AAD8MPA6</accession>